<evidence type="ECO:0000256" key="3">
    <source>
        <dbReference type="ARBA" id="ARBA00023163"/>
    </source>
</evidence>
<dbReference type="GO" id="GO:0043565">
    <property type="term" value="F:sequence-specific DNA binding"/>
    <property type="evidence" value="ECO:0007669"/>
    <property type="project" value="InterPro"/>
</dbReference>
<dbReference type="SUPFAM" id="SSF46689">
    <property type="entry name" value="Homeodomain-like"/>
    <property type="match status" value="1"/>
</dbReference>
<dbReference type="RefSeq" id="WP_105957525.1">
    <property type="nucleotide sequence ID" value="NZ_PVNS01000001.1"/>
</dbReference>
<keyword evidence="3" id="KW-0804">Transcription</keyword>
<evidence type="ECO:0000256" key="1">
    <source>
        <dbReference type="ARBA" id="ARBA00023015"/>
    </source>
</evidence>
<keyword evidence="1" id="KW-0805">Transcription regulation</keyword>
<evidence type="ECO:0000256" key="2">
    <source>
        <dbReference type="ARBA" id="ARBA00023125"/>
    </source>
</evidence>
<organism evidence="5 6">
    <name type="scientific">Alkalicoccus urumqiensis</name>
    <name type="common">Bacillus urumqiensis</name>
    <dbReference type="NCBI Taxonomy" id="1548213"/>
    <lineage>
        <taxon>Bacteria</taxon>
        <taxon>Bacillati</taxon>
        <taxon>Bacillota</taxon>
        <taxon>Bacilli</taxon>
        <taxon>Bacillales</taxon>
        <taxon>Bacillaceae</taxon>
        <taxon>Alkalicoccus</taxon>
    </lineage>
</organism>
<dbReference type="AlphaFoldDB" id="A0A2P6MLI4"/>
<dbReference type="GO" id="GO:0003700">
    <property type="term" value="F:DNA-binding transcription factor activity"/>
    <property type="evidence" value="ECO:0007669"/>
    <property type="project" value="InterPro"/>
</dbReference>
<keyword evidence="2" id="KW-0238">DNA-binding</keyword>
<keyword evidence="6" id="KW-1185">Reference proteome</keyword>
<dbReference type="PANTHER" id="PTHR43280">
    <property type="entry name" value="ARAC-FAMILY TRANSCRIPTIONAL REGULATOR"/>
    <property type="match status" value="1"/>
</dbReference>
<evidence type="ECO:0000313" key="5">
    <source>
        <dbReference type="EMBL" id="PRO67139.1"/>
    </source>
</evidence>
<evidence type="ECO:0000313" key="6">
    <source>
        <dbReference type="Proteomes" id="UP000243650"/>
    </source>
</evidence>
<reference evidence="5 6" key="1">
    <citation type="submission" date="2018-03" db="EMBL/GenBank/DDBJ databases">
        <title>Bacillus urumqiensis sp. nov., a moderately haloalkaliphilic bacterium isolated from a salt lake.</title>
        <authorList>
            <person name="Zhao B."/>
            <person name="Liao Z."/>
        </authorList>
    </citation>
    <scope>NUCLEOTIDE SEQUENCE [LARGE SCALE GENOMIC DNA]</scope>
    <source>
        <strain evidence="5 6">BZ-SZ-XJ18</strain>
    </source>
</reference>
<name>A0A2P6MLI4_ALKUR</name>
<dbReference type="OrthoDB" id="247151at2"/>
<comment type="caution">
    <text evidence="5">The sequence shown here is derived from an EMBL/GenBank/DDBJ whole genome shotgun (WGS) entry which is preliminary data.</text>
</comment>
<protein>
    <recommendedName>
        <fullName evidence="4">HTH araC/xylS-type domain-containing protein</fullName>
    </recommendedName>
</protein>
<proteinExistence type="predicted"/>
<feature type="domain" description="HTH araC/xylS-type" evidence="4">
    <location>
        <begin position="310"/>
        <end position="408"/>
    </location>
</feature>
<dbReference type="InterPro" id="IPR009057">
    <property type="entry name" value="Homeodomain-like_sf"/>
</dbReference>
<evidence type="ECO:0000259" key="4">
    <source>
        <dbReference type="PROSITE" id="PS01124"/>
    </source>
</evidence>
<dbReference type="Pfam" id="PF12833">
    <property type="entry name" value="HTH_18"/>
    <property type="match status" value="1"/>
</dbReference>
<dbReference type="EMBL" id="PVNS01000001">
    <property type="protein sequence ID" value="PRO67139.1"/>
    <property type="molecule type" value="Genomic_DNA"/>
</dbReference>
<dbReference type="Gene3D" id="1.10.10.60">
    <property type="entry name" value="Homeodomain-like"/>
    <property type="match status" value="2"/>
</dbReference>
<dbReference type="PROSITE" id="PS01124">
    <property type="entry name" value="HTH_ARAC_FAMILY_2"/>
    <property type="match status" value="1"/>
</dbReference>
<sequence>MVVLMKNNSEIRRIASIFQGAVLLPVQLFDADENQAAVFPEGFPENPLYKEDHSLFAGMHFEKDPFDFPVLRSTNFLESILSIRVRRHGTFSGTIFIGPFLNTPLTEEMLSGLIHDMQAEELYEELSAYYKSVPHAGVKQSMQAGALLYYLLYQKELDWSEVMQKRSMMSIPSETMELQTAENRIQYKEHHKLEQEEDVFRHIREGNKEGILENWGMLEGTSNSALLAKDSYVRHKKNLGISAVTLGTRYAIRGGLPDEEAFTLSDLYIQELEKKTNAREVDQLILEAVLDFTDRVAQRRKTLYSPLVTACIQQTAKDIFSSEMTAAELARSLGVHPGYLSTIFKEETGVSLHGYIQEQKINEAKRLLTHSSYTAGDICSWLHFHDQSHFTKTFKQYTGMTPGAYRKAASLPGAGEPDRTV</sequence>
<accession>A0A2P6MLI4</accession>
<dbReference type="PANTHER" id="PTHR43280:SF34">
    <property type="entry name" value="ARAC-FAMILY TRANSCRIPTIONAL REGULATOR"/>
    <property type="match status" value="1"/>
</dbReference>
<dbReference type="InterPro" id="IPR018060">
    <property type="entry name" value="HTH_AraC"/>
</dbReference>
<gene>
    <name evidence="5" type="ORF">C6I21_00810</name>
</gene>
<dbReference type="Proteomes" id="UP000243650">
    <property type="component" value="Unassembled WGS sequence"/>
</dbReference>
<dbReference type="SMART" id="SM00342">
    <property type="entry name" value="HTH_ARAC"/>
    <property type="match status" value="1"/>
</dbReference>